<sequence>MAYRSRTHRHPAHPPPPAQVCDGTFEGPKLDLSGLSLTGTLPASLANLSLTDLVLSSNLLSGTVPRLPAQLQTLDLNNNRMSGTIPPRLNLLAQLRRLDLYNNRLSGTIPSFTEGSDLAYLSVGANSLSGSLPPSIGSLTGLETLDVSKNSLSGALPSELGDLALLTSAHFRRNGFSFPSSRAERLEYDSATRVCRPDAAACLGVPPGSCSAFGDARLSITDPTQCEHCGSIVTGSIIVASVAALAILALVAFIRLVVRQPASLKRWVSTAVILISHAQTFAVIGSLHLDWPDSVLAIAAAFRLDFISIPAASCFLSPVDAHEEGDLPASPFWLYAIVVCGGSFTVLLTTMLAPAISHRLRMRAARGSAELVLSIVFALLFTMCWSTIFTTVVHFVIEGRTVKLSDVVLELSIGARVNDGPATAADIIAEIIKGIKAQDQPEPVSFDVLQQLEVVAFQPPGVSDEDFGAELCGSLPLSYEQDGVIATARVQRLEIKMNIVSAVEDATPSADAAVLSAREVLAALLNGTDPFSFITNETSKYNPDGILSEEYNGVWMAAASKYIAYGISLDDGPGQASSTGSRLYVLKSFDNGYEILLVLESAVADEDIIYREVTLTPGQRYPTGITLDCAAQTIIVTLKQGGTKTHSSSVRYAPLKWSSPVAVALLSLLSMLLLLLLFLPLHFARQIDAFTRGREDNLWRAPSFRPCLPLRCLRRLGVTSEPSAIFPRHLERQVAYLTGRFAPHAPRWQLVVWLRQFSLMFLVFACDLTRVYIVRGLDPMRYAVACSAIVIVTGFWLAHRRVLPYAYDFQNAMESLLLGATVLLLALSGVYNVSRGASVSLAVEVLMCVILLGSITAGATYSVHHLRRSRRILADIDLTEVLVAADSRIDGKLVARLRDGSVRLLRCDWLASESADAFLGRDADGTVIMKRCQDLPAEAFVPCEEAVALLEAGDRSVLSLSYGWLTPLHPDPHGTTLAAVRRYLASGAGGVGLFWDFAALPQKDEAGHRSLADVAIFARGIEVMGSLYASITGTAVLQQRQVVVPAVQSNRPEDIQRQWLQRQMDYNERPYENRGWCLFEQGVAMTVAAHLAAAEAQAARAGKELPLRFRRAQEFRAKVYDIGGPEPVVRSCAARPPLEVLEEACGAIGSSRFTGKGDAEKVLQMLAEFEWIVRSTFQQALECEPALDERL</sequence>
<evidence type="ECO:0000256" key="4">
    <source>
        <dbReference type="ARBA" id="ARBA00022737"/>
    </source>
</evidence>
<evidence type="ECO:0000313" key="7">
    <source>
        <dbReference type="EnsemblProtists" id="EOD23090"/>
    </source>
</evidence>
<evidence type="ECO:0000256" key="3">
    <source>
        <dbReference type="ARBA" id="ARBA00022729"/>
    </source>
</evidence>
<evidence type="ECO:0000313" key="8">
    <source>
        <dbReference type="Proteomes" id="UP000013827"/>
    </source>
</evidence>
<dbReference type="InterPro" id="IPR051716">
    <property type="entry name" value="Plant_RL_S/T_kinase"/>
</dbReference>
<dbReference type="InterPro" id="IPR001611">
    <property type="entry name" value="Leu-rich_rpt"/>
</dbReference>
<keyword evidence="6" id="KW-1133">Transmembrane helix</keyword>
<dbReference type="PANTHER" id="PTHR48053:SF71">
    <property type="entry name" value="LEUCINE RICH REPEAT FAMILY PROTEIN, EXPRESSED"/>
    <property type="match status" value="1"/>
</dbReference>
<keyword evidence="6" id="KW-0812">Transmembrane</keyword>
<dbReference type="PaxDb" id="2903-EOD23090"/>
<reference evidence="7" key="2">
    <citation type="submission" date="2024-10" db="UniProtKB">
        <authorList>
            <consortium name="EnsemblProtists"/>
        </authorList>
    </citation>
    <scope>IDENTIFICATION</scope>
</reference>
<evidence type="ECO:0000256" key="5">
    <source>
        <dbReference type="SAM" id="MobiDB-lite"/>
    </source>
</evidence>
<dbReference type="FunFam" id="3.80.10.10:FF:000041">
    <property type="entry name" value="LRR receptor-like serine/threonine-protein kinase ERECTA"/>
    <property type="match status" value="1"/>
</dbReference>
<comment type="subcellular location">
    <subcellularLocation>
        <location evidence="1">Membrane</location>
        <topology evidence="1">Single-pass membrane protein</topology>
    </subcellularLocation>
</comment>
<keyword evidence="6" id="KW-0472">Membrane</keyword>
<dbReference type="GO" id="GO:0016020">
    <property type="term" value="C:membrane"/>
    <property type="evidence" value="ECO:0007669"/>
    <property type="project" value="UniProtKB-SubCell"/>
</dbReference>
<dbReference type="RefSeq" id="XP_005775519.1">
    <property type="nucleotide sequence ID" value="XM_005775462.1"/>
</dbReference>
<feature type="transmembrane region" description="Helical" evidence="6">
    <location>
        <begin position="811"/>
        <end position="831"/>
    </location>
</feature>
<organism evidence="7 8">
    <name type="scientific">Emiliania huxleyi (strain CCMP1516)</name>
    <dbReference type="NCBI Taxonomy" id="280463"/>
    <lineage>
        <taxon>Eukaryota</taxon>
        <taxon>Haptista</taxon>
        <taxon>Haptophyta</taxon>
        <taxon>Prymnesiophyceae</taxon>
        <taxon>Isochrysidales</taxon>
        <taxon>Noelaerhabdaceae</taxon>
        <taxon>Emiliania</taxon>
    </lineage>
</organism>
<keyword evidence="8" id="KW-1185">Reference proteome</keyword>
<dbReference type="SUPFAM" id="SSF52058">
    <property type="entry name" value="L domain-like"/>
    <property type="match status" value="1"/>
</dbReference>
<feature type="region of interest" description="Disordered" evidence="5">
    <location>
        <begin position="1"/>
        <end position="20"/>
    </location>
</feature>
<dbReference type="AlphaFoldDB" id="A0A0D3JHV5"/>
<dbReference type="PANTHER" id="PTHR48053">
    <property type="entry name" value="LEUCINE RICH REPEAT FAMILY PROTEIN, EXPRESSED"/>
    <property type="match status" value="1"/>
</dbReference>
<feature type="compositionally biased region" description="Basic residues" evidence="5">
    <location>
        <begin position="1"/>
        <end position="12"/>
    </location>
</feature>
<evidence type="ECO:0000256" key="6">
    <source>
        <dbReference type="SAM" id="Phobius"/>
    </source>
</evidence>
<keyword evidence="4" id="KW-0677">Repeat</keyword>
<dbReference type="Pfam" id="PF12799">
    <property type="entry name" value="LRR_4"/>
    <property type="match status" value="1"/>
</dbReference>
<feature type="transmembrane region" description="Helical" evidence="6">
    <location>
        <begin position="661"/>
        <end position="684"/>
    </location>
</feature>
<dbReference type="HOGENOM" id="CLU_271863_0_0_1"/>
<dbReference type="KEGG" id="ehx:EMIHUDRAFT_195665"/>
<name>A0A0D3JHV5_EMIH1</name>
<proteinExistence type="predicted"/>
<dbReference type="InterPro" id="IPR032675">
    <property type="entry name" value="LRR_dom_sf"/>
</dbReference>
<dbReference type="STRING" id="2903.R1E8S1"/>
<accession>A0A0D3JHV5</accession>
<dbReference type="Pfam" id="PF00560">
    <property type="entry name" value="LRR_1"/>
    <property type="match status" value="1"/>
</dbReference>
<feature type="transmembrane region" description="Helical" evidence="6">
    <location>
        <begin position="270"/>
        <end position="289"/>
    </location>
</feature>
<dbReference type="EnsemblProtists" id="EOD23090">
    <property type="protein sequence ID" value="EOD23090"/>
    <property type="gene ID" value="EMIHUDRAFT_195665"/>
</dbReference>
<dbReference type="InterPro" id="IPR025875">
    <property type="entry name" value="Leu-rich_rpt_4"/>
</dbReference>
<evidence type="ECO:0000256" key="2">
    <source>
        <dbReference type="ARBA" id="ARBA00022614"/>
    </source>
</evidence>
<dbReference type="Gene3D" id="3.80.10.10">
    <property type="entry name" value="Ribonuclease Inhibitor"/>
    <property type="match status" value="1"/>
</dbReference>
<reference evidence="8" key="1">
    <citation type="journal article" date="2013" name="Nature">
        <title>Pan genome of the phytoplankton Emiliania underpins its global distribution.</title>
        <authorList>
            <person name="Read B.A."/>
            <person name="Kegel J."/>
            <person name="Klute M.J."/>
            <person name="Kuo A."/>
            <person name="Lefebvre S.C."/>
            <person name="Maumus F."/>
            <person name="Mayer C."/>
            <person name="Miller J."/>
            <person name="Monier A."/>
            <person name="Salamov A."/>
            <person name="Young J."/>
            <person name="Aguilar M."/>
            <person name="Claverie J.M."/>
            <person name="Frickenhaus S."/>
            <person name="Gonzalez K."/>
            <person name="Herman E.K."/>
            <person name="Lin Y.C."/>
            <person name="Napier J."/>
            <person name="Ogata H."/>
            <person name="Sarno A.F."/>
            <person name="Shmutz J."/>
            <person name="Schroeder D."/>
            <person name="de Vargas C."/>
            <person name="Verret F."/>
            <person name="von Dassow P."/>
            <person name="Valentin K."/>
            <person name="Van de Peer Y."/>
            <person name="Wheeler G."/>
            <person name="Dacks J.B."/>
            <person name="Delwiche C.F."/>
            <person name="Dyhrman S.T."/>
            <person name="Glockner G."/>
            <person name="John U."/>
            <person name="Richards T."/>
            <person name="Worden A.Z."/>
            <person name="Zhang X."/>
            <person name="Grigoriev I.V."/>
            <person name="Allen A.E."/>
            <person name="Bidle K."/>
            <person name="Borodovsky M."/>
            <person name="Bowler C."/>
            <person name="Brownlee C."/>
            <person name="Cock J.M."/>
            <person name="Elias M."/>
            <person name="Gladyshev V.N."/>
            <person name="Groth M."/>
            <person name="Guda C."/>
            <person name="Hadaegh A."/>
            <person name="Iglesias-Rodriguez M.D."/>
            <person name="Jenkins J."/>
            <person name="Jones B.M."/>
            <person name="Lawson T."/>
            <person name="Leese F."/>
            <person name="Lindquist E."/>
            <person name="Lobanov A."/>
            <person name="Lomsadze A."/>
            <person name="Malik S.B."/>
            <person name="Marsh M.E."/>
            <person name="Mackinder L."/>
            <person name="Mock T."/>
            <person name="Mueller-Roeber B."/>
            <person name="Pagarete A."/>
            <person name="Parker M."/>
            <person name="Probert I."/>
            <person name="Quesneville H."/>
            <person name="Raines C."/>
            <person name="Rensing S.A."/>
            <person name="Riano-Pachon D.M."/>
            <person name="Richier S."/>
            <person name="Rokitta S."/>
            <person name="Shiraiwa Y."/>
            <person name="Soanes D.M."/>
            <person name="van der Giezen M."/>
            <person name="Wahlund T.M."/>
            <person name="Williams B."/>
            <person name="Wilson W."/>
            <person name="Wolfe G."/>
            <person name="Wurch L.L."/>
        </authorList>
    </citation>
    <scope>NUCLEOTIDE SEQUENCE</scope>
</reference>
<evidence type="ECO:0000256" key="1">
    <source>
        <dbReference type="ARBA" id="ARBA00004167"/>
    </source>
</evidence>
<feature type="transmembrane region" description="Helical" evidence="6">
    <location>
        <begin position="837"/>
        <end position="861"/>
    </location>
</feature>
<feature type="transmembrane region" description="Helical" evidence="6">
    <location>
        <begin position="369"/>
        <end position="397"/>
    </location>
</feature>
<feature type="transmembrane region" description="Helical" evidence="6">
    <location>
        <begin position="779"/>
        <end position="799"/>
    </location>
</feature>
<feature type="transmembrane region" description="Helical" evidence="6">
    <location>
        <begin position="232"/>
        <end position="258"/>
    </location>
</feature>
<feature type="transmembrane region" description="Helical" evidence="6">
    <location>
        <begin position="332"/>
        <end position="357"/>
    </location>
</feature>
<dbReference type="GeneID" id="17268637"/>
<dbReference type="Proteomes" id="UP000013827">
    <property type="component" value="Unassembled WGS sequence"/>
</dbReference>
<protein>
    <submittedName>
        <fullName evidence="7">Uncharacterized protein</fullName>
    </submittedName>
</protein>
<keyword evidence="2" id="KW-0433">Leucine-rich repeat</keyword>
<keyword evidence="3" id="KW-0732">Signal</keyword>